<dbReference type="PANTHER" id="PTHR33116">
    <property type="entry name" value="REVERSE TRANSCRIPTASE ZINC-BINDING DOMAIN-CONTAINING PROTEIN-RELATED-RELATED"/>
    <property type="match status" value="1"/>
</dbReference>
<evidence type="ECO:0000259" key="1">
    <source>
        <dbReference type="Pfam" id="PF13966"/>
    </source>
</evidence>
<sequence>MIKEGVWNWPNDWDSNVFEFMKLRTPNITNGVNDKVMWRDDDNKLVPFHIKHVMEVINPSTEKVKWHKLVWFKQCIPKHSFCLWLAMIGRLLTQDRIMAWGTHSGLLCPLCNKENDSHKHLFFSCNYSKEIGNNISGAVKRICSAAMVYFIWQERNQRLFQGVKRDINNLTAEISDIVKLKLMNIRVKDSVATRSVADVWNIQLNKSK</sequence>
<dbReference type="GO" id="GO:0003964">
    <property type="term" value="F:RNA-directed DNA polymerase activity"/>
    <property type="evidence" value="ECO:0007669"/>
    <property type="project" value="UniProtKB-KW"/>
</dbReference>
<gene>
    <name evidence="2" type="ORF">Tco_1041471</name>
</gene>
<dbReference type="InterPro" id="IPR026960">
    <property type="entry name" value="RVT-Znf"/>
</dbReference>
<comment type="caution">
    <text evidence="2">The sequence shown here is derived from an EMBL/GenBank/DDBJ whole genome shotgun (WGS) entry which is preliminary data.</text>
</comment>
<name>A0ABQ5GG91_9ASTR</name>
<keyword evidence="2" id="KW-0808">Transferase</keyword>
<protein>
    <submittedName>
        <fullName evidence="2">Reverse transcriptase zinc-binding domain-containing protein</fullName>
    </submittedName>
</protein>
<keyword evidence="2" id="KW-0548">Nucleotidyltransferase</keyword>
<reference evidence="2" key="1">
    <citation type="journal article" date="2022" name="Int. J. Mol. Sci.">
        <title>Draft Genome of Tanacetum Coccineum: Genomic Comparison of Closely Related Tanacetum-Family Plants.</title>
        <authorList>
            <person name="Yamashiro T."/>
            <person name="Shiraishi A."/>
            <person name="Nakayama K."/>
            <person name="Satake H."/>
        </authorList>
    </citation>
    <scope>NUCLEOTIDE SEQUENCE</scope>
</reference>
<keyword evidence="3" id="KW-1185">Reference proteome</keyword>
<dbReference type="EMBL" id="BQNB010018467">
    <property type="protein sequence ID" value="GJT74746.1"/>
    <property type="molecule type" value="Genomic_DNA"/>
</dbReference>
<evidence type="ECO:0000313" key="2">
    <source>
        <dbReference type="EMBL" id="GJT74746.1"/>
    </source>
</evidence>
<reference evidence="2" key="2">
    <citation type="submission" date="2022-01" db="EMBL/GenBank/DDBJ databases">
        <authorList>
            <person name="Yamashiro T."/>
            <person name="Shiraishi A."/>
            <person name="Satake H."/>
            <person name="Nakayama K."/>
        </authorList>
    </citation>
    <scope>NUCLEOTIDE SEQUENCE</scope>
</reference>
<dbReference type="Proteomes" id="UP001151760">
    <property type="component" value="Unassembled WGS sequence"/>
</dbReference>
<accession>A0ABQ5GG91</accession>
<organism evidence="2 3">
    <name type="scientific">Tanacetum coccineum</name>
    <dbReference type="NCBI Taxonomy" id="301880"/>
    <lineage>
        <taxon>Eukaryota</taxon>
        <taxon>Viridiplantae</taxon>
        <taxon>Streptophyta</taxon>
        <taxon>Embryophyta</taxon>
        <taxon>Tracheophyta</taxon>
        <taxon>Spermatophyta</taxon>
        <taxon>Magnoliopsida</taxon>
        <taxon>eudicotyledons</taxon>
        <taxon>Gunneridae</taxon>
        <taxon>Pentapetalae</taxon>
        <taxon>asterids</taxon>
        <taxon>campanulids</taxon>
        <taxon>Asterales</taxon>
        <taxon>Asteraceae</taxon>
        <taxon>Asteroideae</taxon>
        <taxon>Anthemideae</taxon>
        <taxon>Anthemidinae</taxon>
        <taxon>Tanacetum</taxon>
    </lineage>
</organism>
<dbReference type="PANTHER" id="PTHR33116:SF84">
    <property type="entry name" value="RNA-DIRECTED DNA POLYMERASE"/>
    <property type="match status" value="1"/>
</dbReference>
<dbReference type="Pfam" id="PF13966">
    <property type="entry name" value="zf-RVT"/>
    <property type="match status" value="1"/>
</dbReference>
<proteinExistence type="predicted"/>
<keyword evidence="2" id="KW-0695">RNA-directed DNA polymerase</keyword>
<feature type="domain" description="Reverse transcriptase zinc-binding" evidence="1">
    <location>
        <begin position="48"/>
        <end position="131"/>
    </location>
</feature>
<evidence type="ECO:0000313" key="3">
    <source>
        <dbReference type="Proteomes" id="UP001151760"/>
    </source>
</evidence>